<evidence type="ECO:0000313" key="3">
    <source>
        <dbReference type="Proteomes" id="UP000759131"/>
    </source>
</evidence>
<feature type="compositionally biased region" description="Polar residues" evidence="1">
    <location>
        <begin position="492"/>
        <end position="516"/>
    </location>
</feature>
<feature type="compositionally biased region" description="Polar residues" evidence="1">
    <location>
        <begin position="190"/>
        <end position="206"/>
    </location>
</feature>
<keyword evidence="3" id="KW-1185">Reference proteome</keyword>
<accession>A0A7R9KDE8</accession>
<feature type="compositionally biased region" description="Polar residues" evidence="1">
    <location>
        <begin position="707"/>
        <end position="749"/>
    </location>
</feature>
<feature type="compositionally biased region" description="Polar residues" evidence="1">
    <location>
        <begin position="543"/>
        <end position="572"/>
    </location>
</feature>
<feature type="region of interest" description="Disordered" evidence="1">
    <location>
        <begin position="385"/>
        <end position="425"/>
    </location>
</feature>
<feature type="region of interest" description="Disordered" evidence="1">
    <location>
        <begin position="915"/>
        <end position="960"/>
    </location>
</feature>
<dbReference type="EMBL" id="OC854921">
    <property type="protein sequence ID" value="CAD7620773.1"/>
    <property type="molecule type" value="Genomic_DNA"/>
</dbReference>
<feature type="region of interest" description="Disordered" evidence="1">
    <location>
        <begin position="492"/>
        <end position="592"/>
    </location>
</feature>
<feature type="region of interest" description="Disordered" evidence="1">
    <location>
        <begin position="170"/>
        <end position="233"/>
    </location>
</feature>
<evidence type="ECO:0000313" key="2">
    <source>
        <dbReference type="EMBL" id="CAD7620773.1"/>
    </source>
</evidence>
<dbReference type="EMBL" id="CAJPIZ010000346">
    <property type="protein sequence ID" value="CAG2101203.1"/>
    <property type="molecule type" value="Genomic_DNA"/>
</dbReference>
<reference evidence="2" key="1">
    <citation type="submission" date="2020-11" db="EMBL/GenBank/DDBJ databases">
        <authorList>
            <person name="Tran Van P."/>
        </authorList>
    </citation>
    <scope>NUCLEOTIDE SEQUENCE</scope>
</reference>
<feature type="compositionally biased region" description="Basic residues" evidence="1">
    <location>
        <begin position="624"/>
        <end position="635"/>
    </location>
</feature>
<feature type="compositionally biased region" description="Polar residues" evidence="1">
    <location>
        <begin position="386"/>
        <end position="422"/>
    </location>
</feature>
<feature type="region of interest" description="Disordered" evidence="1">
    <location>
        <begin position="614"/>
        <end position="750"/>
    </location>
</feature>
<dbReference type="OrthoDB" id="6514405at2759"/>
<feature type="region of interest" description="Disordered" evidence="1">
    <location>
        <begin position="79"/>
        <end position="121"/>
    </location>
</feature>
<feature type="compositionally biased region" description="Polar residues" evidence="1">
    <location>
        <begin position="838"/>
        <end position="850"/>
    </location>
</feature>
<dbReference type="AlphaFoldDB" id="A0A7R9KDE8"/>
<evidence type="ECO:0000256" key="1">
    <source>
        <dbReference type="SAM" id="MobiDB-lite"/>
    </source>
</evidence>
<feature type="compositionally biased region" description="Low complexity" evidence="1">
    <location>
        <begin position="646"/>
        <end position="663"/>
    </location>
</feature>
<feature type="compositionally biased region" description="Polar residues" evidence="1">
    <location>
        <begin position="916"/>
        <end position="942"/>
    </location>
</feature>
<proteinExistence type="predicted"/>
<dbReference type="Proteomes" id="UP000759131">
    <property type="component" value="Unassembled WGS sequence"/>
</dbReference>
<protein>
    <submittedName>
        <fullName evidence="2">Uncharacterized protein</fullName>
    </submittedName>
</protein>
<organism evidence="2">
    <name type="scientific">Medioppia subpectinata</name>
    <dbReference type="NCBI Taxonomy" id="1979941"/>
    <lineage>
        <taxon>Eukaryota</taxon>
        <taxon>Metazoa</taxon>
        <taxon>Ecdysozoa</taxon>
        <taxon>Arthropoda</taxon>
        <taxon>Chelicerata</taxon>
        <taxon>Arachnida</taxon>
        <taxon>Acari</taxon>
        <taxon>Acariformes</taxon>
        <taxon>Sarcoptiformes</taxon>
        <taxon>Oribatida</taxon>
        <taxon>Brachypylina</taxon>
        <taxon>Oppioidea</taxon>
        <taxon>Oppiidae</taxon>
        <taxon>Medioppia</taxon>
    </lineage>
</organism>
<feature type="compositionally biased region" description="Basic and acidic residues" evidence="1">
    <location>
        <begin position="670"/>
        <end position="684"/>
    </location>
</feature>
<feature type="compositionally biased region" description="Low complexity" evidence="1">
    <location>
        <begin position="174"/>
        <end position="183"/>
    </location>
</feature>
<sequence length="1013" mass="111145">MNLPNYTYCLDMVVILNGKSCATDETRDLSEEQLKDVLDQLTDHTVPDREKCPLVQRLNAENAFKEEKSEKLLTRFIQRSTASSSAPNPSRNHRKHRLQRSSSKDAEKSNGAAAVGKAVHSSQSLQDLMSASSFHTESDFKPSLMRSIGANHNRSGAGKLVQSRHNSITSQFYNNNNNSNNNSNKEDMSEVSSVADTRTNSQTPIPNSLKGARNKSLNKGHTSQQMTTTSSTGATAVTAEAAGDESGVCEPPTNSSRTFHECFATQSVVNHNMDSCDKNCTPLCNRCAPVCEQQPQYIEMRDLRQKAQIVEYTSDSTGYNSPVDTFMNLGLKAVNTRDDIKTGVAERVVNHNHSCDYEAKDGMNCCASDESSKLNQFQDAVKPYDSLTNQDSDLSQANHNNNSNQTYSSITSKDPTNRNSINFKKKKTKELPTKLAEEIEGYIGYIEDVDALEALINSSGNETVKSSVSEVNANTNVKDNTKKKSLQMMANSVSKRKNGSTNVTANQSQNNKSSVLPNIPLSTSSSSFSSDEANGVNKHSFFAQRTDSLTHGTTSPLNSSTESKGKTALNSNDLEDEEVEEEKLSMTTLNSSSFMMGSGISADLLCTASDSEMADREKGFVTPKSKHFKRRKGLQRRIDNQMMNKSQSMQSSTSTTPSSSTVSGVGQRGYESEREYQYMDDYRRRQNSSSVCSRRKSLSSVPHSEHNSAYNSDGELSSHSMPIRNESLNTETGNSDTRTTASSISSTPKASYADIAKTPNFGLSSIGIHKRSSMDAMFATNSVNSPLSVQYQDFPQLDLPLPPVVDVSTPSSPNNSKMIEALVSPPQPKSTAERRTSDSCSAPTSMTNTPVPHIEPQNECLFSETVKNTDNEVTTIEQTDGSTVPAVIMCDYSESVPLSDIGSVTFGFFDDYLGANSEQNSTEPQTPQNPQNDTLLNETPNASEIKAKSPIKTSPEATGRAISPKLSRVELMYIDVDKKSFNYEHIIGFIKKAWDNAKSDYKYRSYETSQIVK</sequence>
<gene>
    <name evidence="2" type="ORF">OSB1V03_LOCUS1254</name>
</gene>
<feature type="region of interest" description="Disordered" evidence="1">
    <location>
        <begin position="823"/>
        <end position="855"/>
    </location>
</feature>
<feature type="compositionally biased region" description="Polar residues" evidence="1">
    <location>
        <begin position="79"/>
        <end position="90"/>
    </location>
</feature>
<name>A0A7R9KDE8_9ACAR</name>